<reference evidence="1" key="1">
    <citation type="journal article" date="2023" name="Mol. Phylogenet. Evol.">
        <title>Genome-scale phylogeny and comparative genomics of the fungal order Sordariales.</title>
        <authorList>
            <person name="Hensen N."/>
            <person name="Bonometti L."/>
            <person name="Westerberg I."/>
            <person name="Brannstrom I.O."/>
            <person name="Guillou S."/>
            <person name="Cros-Aarteil S."/>
            <person name="Calhoun S."/>
            <person name="Haridas S."/>
            <person name="Kuo A."/>
            <person name="Mondo S."/>
            <person name="Pangilinan J."/>
            <person name="Riley R."/>
            <person name="LaButti K."/>
            <person name="Andreopoulos B."/>
            <person name="Lipzen A."/>
            <person name="Chen C."/>
            <person name="Yan M."/>
            <person name="Daum C."/>
            <person name="Ng V."/>
            <person name="Clum A."/>
            <person name="Steindorff A."/>
            <person name="Ohm R.A."/>
            <person name="Martin F."/>
            <person name="Silar P."/>
            <person name="Natvig D.O."/>
            <person name="Lalanne C."/>
            <person name="Gautier V."/>
            <person name="Ament-Velasquez S.L."/>
            <person name="Kruys A."/>
            <person name="Hutchinson M.I."/>
            <person name="Powell A.J."/>
            <person name="Barry K."/>
            <person name="Miller A.N."/>
            <person name="Grigoriev I.V."/>
            <person name="Debuchy R."/>
            <person name="Gladieux P."/>
            <person name="Hiltunen Thoren M."/>
            <person name="Johannesson H."/>
        </authorList>
    </citation>
    <scope>NUCLEOTIDE SEQUENCE</scope>
    <source>
        <strain evidence="1">CBS 538.74</strain>
    </source>
</reference>
<proteinExistence type="predicted"/>
<accession>A0AAN6VG73</accession>
<keyword evidence="2" id="KW-1185">Reference proteome</keyword>
<organism evidence="1 2">
    <name type="scientific">Chaetomidium leptoderma</name>
    <dbReference type="NCBI Taxonomy" id="669021"/>
    <lineage>
        <taxon>Eukaryota</taxon>
        <taxon>Fungi</taxon>
        <taxon>Dikarya</taxon>
        <taxon>Ascomycota</taxon>
        <taxon>Pezizomycotina</taxon>
        <taxon>Sordariomycetes</taxon>
        <taxon>Sordariomycetidae</taxon>
        <taxon>Sordariales</taxon>
        <taxon>Chaetomiaceae</taxon>
        <taxon>Chaetomidium</taxon>
    </lineage>
</organism>
<sequence>MELAPARASIFFLYEKLDGDMIQNKCLELMDNCYAKWEMLLWSHRMLDKLWEEIRKTTPWTELVPARVLRTFSLKLAHAAWVYVDNPKRET</sequence>
<evidence type="ECO:0000313" key="1">
    <source>
        <dbReference type="EMBL" id="KAK4149581.1"/>
    </source>
</evidence>
<protein>
    <submittedName>
        <fullName evidence="1">Uncharacterized protein</fullName>
    </submittedName>
</protein>
<dbReference type="AlphaFoldDB" id="A0AAN6VG73"/>
<name>A0AAN6VG73_9PEZI</name>
<comment type="caution">
    <text evidence="1">The sequence shown here is derived from an EMBL/GenBank/DDBJ whole genome shotgun (WGS) entry which is preliminary data.</text>
</comment>
<dbReference type="EMBL" id="MU857145">
    <property type="protein sequence ID" value="KAK4149581.1"/>
    <property type="molecule type" value="Genomic_DNA"/>
</dbReference>
<evidence type="ECO:0000313" key="2">
    <source>
        <dbReference type="Proteomes" id="UP001302745"/>
    </source>
</evidence>
<reference evidence="1" key="2">
    <citation type="submission" date="2023-05" db="EMBL/GenBank/DDBJ databases">
        <authorList>
            <consortium name="Lawrence Berkeley National Laboratory"/>
            <person name="Steindorff A."/>
            <person name="Hensen N."/>
            <person name="Bonometti L."/>
            <person name="Westerberg I."/>
            <person name="Brannstrom I.O."/>
            <person name="Guillou S."/>
            <person name="Cros-Aarteil S."/>
            <person name="Calhoun S."/>
            <person name="Haridas S."/>
            <person name="Kuo A."/>
            <person name="Mondo S."/>
            <person name="Pangilinan J."/>
            <person name="Riley R."/>
            <person name="Labutti K."/>
            <person name="Andreopoulos B."/>
            <person name="Lipzen A."/>
            <person name="Chen C."/>
            <person name="Yanf M."/>
            <person name="Daum C."/>
            <person name="Ng V."/>
            <person name="Clum A."/>
            <person name="Ohm R."/>
            <person name="Martin F."/>
            <person name="Silar P."/>
            <person name="Natvig D."/>
            <person name="Lalanne C."/>
            <person name="Gautier V."/>
            <person name="Ament-Velasquez S.L."/>
            <person name="Kruys A."/>
            <person name="Hutchinson M.I."/>
            <person name="Powell A.J."/>
            <person name="Barry K."/>
            <person name="Miller A.N."/>
            <person name="Grigoriev I.V."/>
            <person name="Debuchy R."/>
            <person name="Gladieux P."/>
            <person name="Thoren M.H."/>
            <person name="Johannesson H."/>
        </authorList>
    </citation>
    <scope>NUCLEOTIDE SEQUENCE</scope>
    <source>
        <strain evidence="1">CBS 538.74</strain>
    </source>
</reference>
<dbReference type="Proteomes" id="UP001302745">
    <property type="component" value="Unassembled WGS sequence"/>
</dbReference>
<gene>
    <name evidence="1" type="ORF">C8A00DRAFT_18751</name>
</gene>